<dbReference type="InterPro" id="IPR050753">
    <property type="entry name" value="Peptidase_M14_domain"/>
</dbReference>
<comment type="caution">
    <text evidence="7">The sequence shown here is derived from an EMBL/GenBank/DDBJ whole genome shotgun (WGS) entry which is preliminary data.</text>
</comment>
<feature type="region of interest" description="Disordered" evidence="4">
    <location>
        <begin position="167"/>
        <end position="202"/>
    </location>
</feature>
<keyword evidence="7" id="KW-0121">Carboxypeptidase</keyword>
<dbReference type="SMART" id="SM00631">
    <property type="entry name" value="Zn_pept"/>
    <property type="match status" value="1"/>
</dbReference>
<keyword evidence="8" id="KW-1185">Reference proteome</keyword>
<dbReference type="GO" id="GO:0004181">
    <property type="term" value="F:metallocarboxypeptidase activity"/>
    <property type="evidence" value="ECO:0007669"/>
    <property type="project" value="InterPro"/>
</dbReference>
<dbReference type="InterPro" id="IPR008969">
    <property type="entry name" value="CarboxyPept-like_regulatory"/>
</dbReference>
<evidence type="ECO:0000256" key="4">
    <source>
        <dbReference type="SAM" id="MobiDB-lite"/>
    </source>
</evidence>
<dbReference type="Pfam" id="PF13620">
    <property type="entry name" value="CarboxypepD_reg"/>
    <property type="match status" value="1"/>
</dbReference>
<dbReference type="PROSITE" id="PS51257">
    <property type="entry name" value="PROKAR_LIPOPROTEIN"/>
    <property type="match status" value="1"/>
</dbReference>
<evidence type="ECO:0000259" key="6">
    <source>
        <dbReference type="PROSITE" id="PS52035"/>
    </source>
</evidence>
<evidence type="ECO:0000256" key="3">
    <source>
        <dbReference type="PROSITE-ProRule" id="PRU01379"/>
    </source>
</evidence>
<dbReference type="AlphaFoldDB" id="A0A2P6U2I3"/>
<gene>
    <name evidence="7" type="ORF">C2E21_1187</name>
</gene>
<organism evidence="7 8">
    <name type="scientific">Chlorella sorokiniana</name>
    <name type="common">Freshwater green alga</name>
    <dbReference type="NCBI Taxonomy" id="3076"/>
    <lineage>
        <taxon>Eukaryota</taxon>
        <taxon>Viridiplantae</taxon>
        <taxon>Chlorophyta</taxon>
        <taxon>core chlorophytes</taxon>
        <taxon>Trebouxiophyceae</taxon>
        <taxon>Chlorellales</taxon>
        <taxon>Chlorellaceae</taxon>
        <taxon>Chlorella clade</taxon>
        <taxon>Chlorella</taxon>
    </lineage>
</organism>
<protein>
    <submittedName>
        <fullName evidence="7">Carboxypeptidase D</fullName>
    </submittedName>
</protein>
<sequence>MRRAALLALLALGLLACAHLAASLPSQSAVLKRKRGKKRAAAEQRQLAERDWVAASVQRYLSNQELGDWLAGFEKRCKAVAKLSTIGTSAEGRPIWALEISDRPGQAEAEPAVKYVGNVHGDEPTGRVFTLALAEWLCANHKTDPRAKRIVQSMHLWLVPTMNPDGFERRSRGNSQGQDLNRDFPDRFSSPAMQPSGQEQPEVAAMMAWSQSVGFVASASMHEGALVANYPWDGTADRSTRYENCPDDATFRHLASLYATTHKRMAQPDNPEFPNGGTTNGAAWYPIYGSMQDWNYIVGRCFELTLELSQNKWPDEPGLAALWEDNKDSLLAFPLAAAYGGLWGTVREEGSLRGSKGREVAPLGGANITVLATATGEEQPAWVLSREGRGDYYRPLAPGRYTVVVSKAGYKPFAANFTVPADGSGAQRHFVLAREGSNWGGEVAHAPRFLAGGAPEDASAAAAGGGGSLLPWKAAIGLNGSGEAGQLWTAEQTRSRDRLVMLGAGAVCVYGLWITHSRLKRRSHPRRM</sequence>
<reference evidence="7 8" key="1">
    <citation type="journal article" date="2018" name="Plant J.">
        <title>Genome sequences of Chlorella sorokiniana UTEX 1602 and Micractinium conductrix SAG 241.80: implications to maltose excretion by a green alga.</title>
        <authorList>
            <person name="Arriola M.B."/>
            <person name="Velmurugan N."/>
            <person name="Zhang Y."/>
            <person name="Plunkett M.H."/>
            <person name="Hondzo H."/>
            <person name="Barney B.M."/>
        </authorList>
    </citation>
    <scope>NUCLEOTIDE SEQUENCE [LARGE SCALE GENOMIC DNA]</scope>
    <source>
        <strain evidence="8">UTEX 1602</strain>
    </source>
</reference>
<dbReference type="EMBL" id="LHPG02000002">
    <property type="protein sequence ID" value="PRW60510.1"/>
    <property type="molecule type" value="Genomic_DNA"/>
</dbReference>
<accession>A0A2P6U2I3</accession>
<dbReference type="GO" id="GO:0016485">
    <property type="term" value="P:protein processing"/>
    <property type="evidence" value="ECO:0007669"/>
    <property type="project" value="TreeGrafter"/>
</dbReference>
<name>A0A2P6U2I3_CHLSO</name>
<dbReference type="GO" id="GO:0006518">
    <property type="term" value="P:peptide metabolic process"/>
    <property type="evidence" value="ECO:0007669"/>
    <property type="project" value="TreeGrafter"/>
</dbReference>
<dbReference type="Proteomes" id="UP000239899">
    <property type="component" value="Unassembled WGS sequence"/>
</dbReference>
<evidence type="ECO:0000313" key="8">
    <source>
        <dbReference type="Proteomes" id="UP000239899"/>
    </source>
</evidence>
<dbReference type="STRING" id="3076.A0A2P6U2I3"/>
<feature type="active site" description="Proton donor/acceptor" evidence="3">
    <location>
        <position position="307"/>
    </location>
</feature>
<keyword evidence="7" id="KW-0378">Hydrolase</keyword>
<keyword evidence="5" id="KW-0732">Signal</keyword>
<keyword evidence="7" id="KW-0645">Protease</keyword>
<dbReference type="GO" id="GO:0005615">
    <property type="term" value="C:extracellular space"/>
    <property type="evidence" value="ECO:0007669"/>
    <property type="project" value="TreeGrafter"/>
</dbReference>
<dbReference type="GO" id="GO:0008270">
    <property type="term" value="F:zinc ion binding"/>
    <property type="evidence" value="ECO:0007669"/>
    <property type="project" value="InterPro"/>
</dbReference>
<evidence type="ECO:0000313" key="7">
    <source>
        <dbReference type="EMBL" id="PRW60510.1"/>
    </source>
</evidence>
<evidence type="ECO:0000256" key="1">
    <source>
        <dbReference type="ARBA" id="ARBA00005988"/>
    </source>
</evidence>
<dbReference type="PANTHER" id="PTHR11532:SF57">
    <property type="entry name" value="CARBOXYPEPTIDASE D, B"/>
    <property type="match status" value="1"/>
</dbReference>
<dbReference type="PRINTS" id="PR00765">
    <property type="entry name" value="CRBOXYPTASEA"/>
</dbReference>
<dbReference type="OrthoDB" id="10249045at2759"/>
<feature type="domain" description="Peptidase M14" evidence="6">
    <location>
        <begin position="59"/>
        <end position="337"/>
    </location>
</feature>
<dbReference type="SUPFAM" id="SSF53187">
    <property type="entry name" value="Zn-dependent exopeptidases"/>
    <property type="match status" value="1"/>
</dbReference>
<dbReference type="Gene3D" id="2.60.40.1120">
    <property type="entry name" value="Carboxypeptidase-like, regulatory domain"/>
    <property type="match status" value="1"/>
</dbReference>
<dbReference type="Pfam" id="PF00246">
    <property type="entry name" value="Peptidase_M14"/>
    <property type="match status" value="1"/>
</dbReference>
<dbReference type="PANTHER" id="PTHR11532">
    <property type="entry name" value="PROTEASE M14 CARBOXYPEPTIDASE"/>
    <property type="match status" value="1"/>
</dbReference>
<dbReference type="SUPFAM" id="SSF49464">
    <property type="entry name" value="Carboxypeptidase regulatory domain-like"/>
    <property type="match status" value="1"/>
</dbReference>
<evidence type="ECO:0000256" key="2">
    <source>
        <dbReference type="ARBA" id="ARBA00023180"/>
    </source>
</evidence>
<dbReference type="Gene3D" id="3.40.630.10">
    <property type="entry name" value="Zn peptidases"/>
    <property type="match status" value="1"/>
</dbReference>
<dbReference type="InterPro" id="IPR000834">
    <property type="entry name" value="Peptidase_M14"/>
</dbReference>
<comment type="similarity">
    <text evidence="1 3">Belongs to the peptidase M14 family.</text>
</comment>
<evidence type="ECO:0000256" key="5">
    <source>
        <dbReference type="SAM" id="SignalP"/>
    </source>
</evidence>
<proteinExistence type="inferred from homology"/>
<dbReference type="PROSITE" id="PS52035">
    <property type="entry name" value="PEPTIDASE_M14"/>
    <property type="match status" value="1"/>
</dbReference>
<feature type="signal peptide" evidence="5">
    <location>
        <begin position="1"/>
        <end position="23"/>
    </location>
</feature>
<feature type="chain" id="PRO_5015162537" evidence="5">
    <location>
        <begin position="24"/>
        <end position="528"/>
    </location>
</feature>
<keyword evidence="2" id="KW-0325">Glycoprotein</keyword>